<feature type="region of interest" description="Disordered" evidence="2">
    <location>
        <begin position="708"/>
        <end position="727"/>
    </location>
</feature>
<organism evidence="3 4">
    <name type="scientific">Nitzschia inconspicua</name>
    <dbReference type="NCBI Taxonomy" id="303405"/>
    <lineage>
        <taxon>Eukaryota</taxon>
        <taxon>Sar</taxon>
        <taxon>Stramenopiles</taxon>
        <taxon>Ochrophyta</taxon>
        <taxon>Bacillariophyta</taxon>
        <taxon>Bacillariophyceae</taxon>
        <taxon>Bacillariophycidae</taxon>
        <taxon>Bacillariales</taxon>
        <taxon>Bacillariaceae</taxon>
        <taxon>Nitzschia</taxon>
    </lineage>
</organism>
<name>A0A9K3Q8A9_9STRA</name>
<feature type="compositionally biased region" description="Basic and acidic residues" evidence="2">
    <location>
        <begin position="167"/>
        <end position="179"/>
    </location>
</feature>
<dbReference type="AlphaFoldDB" id="A0A9K3Q8A9"/>
<evidence type="ECO:0000313" key="3">
    <source>
        <dbReference type="EMBL" id="KAG7374711.1"/>
    </source>
</evidence>
<sequence length="770" mass="87395">MDSPSWGSAWKGAFQTLSMQLFSEDFSDELGAEKEEAKKPLARPSTDSTRSAPKKEYTPSELQDKMRYLMTSYPQLWKEYKEELFREQSPTNPETIRRVFIGFLDRHEKVMQNEQECVPHVFKIPNPPFGNKDEMNRVSHTTWKPGSDPSRRLRPRKPSSLVNNLKDSLHRSLHAEELSPFRQKSKLPPLASPSRRVPSRRSSLPLRQDKANRRNVDLGSEHSASSASFHEEDAVVVTRAPRRSTLGSVDKTITLPMDHAQRQLTRLQSIPHLWMMYQSERLYRQTLTGDADDVKVETDGGEESTTANTPYIPTADHSSLVEFCRKHEVEILEYEVEAEEARIAALEEEKRRKASSRIHVELNVSFHEEASARCLPKNYFSISDHEERQTPVSSYHDQAVLHQDPVQQKLSRVKQVPTLWESFQKQLENEEHPNDVETIKRVIDVFWLENERTVLQHERREASLLNTSFHEESLLPHPPFRSQKHGRQTLDSHRKRDTFFLDSTRQSFSSRSLRSIHTAVNDLTGELSPLKEKADTTGTTTTSRSNNKSSHGAGLDRRTQMLELYQKGEGFSSRSMRSVRIAIDGLAGEVDGNEPVGKKMDEKPHSAPVLDDNNATGQNVGGMFAFLASKQVSKDPIPDSGGGWLCRLSQVSALMTRDLESEITQSDACASTGTATVETKKESTVGEEEDEIFVRAAQIATARRKCPMEETITEETEPSEEEEEDPMTQFLRDPMLEVTIHNNNDTIDDETNSKPGTSSETGKEDEDSLL</sequence>
<accession>A0A9K3Q8A9</accession>
<feature type="region of interest" description="Disordered" evidence="2">
    <location>
        <begin position="124"/>
        <end position="232"/>
    </location>
</feature>
<reference evidence="3" key="1">
    <citation type="journal article" date="2021" name="Sci. Rep.">
        <title>Diploid genomic architecture of Nitzschia inconspicua, an elite biomass production diatom.</title>
        <authorList>
            <person name="Oliver A."/>
            <person name="Podell S."/>
            <person name="Pinowska A."/>
            <person name="Traller J.C."/>
            <person name="Smith S.R."/>
            <person name="McClure R."/>
            <person name="Beliaev A."/>
            <person name="Bohutskyi P."/>
            <person name="Hill E.A."/>
            <person name="Rabines A."/>
            <person name="Zheng H."/>
            <person name="Allen L.Z."/>
            <person name="Kuo A."/>
            <person name="Grigoriev I.V."/>
            <person name="Allen A.E."/>
            <person name="Hazlebeck D."/>
            <person name="Allen E.E."/>
        </authorList>
    </citation>
    <scope>NUCLEOTIDE SEQUENCE</scope>
    <source>
        <strain evidence="3">Hildebrandi</strain>
    </source>
</reference>
<protein>
    <submittedName>
        <fullName evidence="3">Uncharacterized protein</fullName>
    </submittedName>
</protein>
<feature type="region of interest" description="Disordered" evidence="2">
    <location>
        <begin position="473"/>
        <end position="493"/>
    </location>
</feature>
<comment type="caution">
    <text evidence="3">The sequence shown here is derived from an EMBL/GenBank/DDBJ whole genome shotgun (WGS) entry which is preliminary data.</text>
</comment>
<feature type="compositionally biased region" description="Low complexity" evidence="2">
    <location>
        <begin position="187"/>
        <end position="206"/>
    </location>
</feature>
<proteinExistence type="predicted"/>
<feature type="coiled-coil region" evidence="1">
    <location>
        <begin position="324"/>
        <end position="356"/>
    </location>
</feature>
<dbReference type="Proteomes" id="UP000693970">
    <property type="component" value="Unassembled WGS sequence"/>
</dbReference>
<feature type="compositionally biased region" description="Basic and acidic residues" evidence="2">
    <location>
        <begin position="207"/>
        <end position="220"/>
    </location>
</feature>
<feature type="region of interest" description="Disordered" evidence="2">
    <location>
        <begin position="739"/>
        <end position="770"/>
    </location>
</feature>
<feature type="region of interest" description="Disordered" evidence="2">
    <location>
        <begin position="527"/>
        <end position="558"/>
    </location>
</feature>
<evidence type="ECO:0000256" key="2">
    <source>
        <dbReference type="SAM" id="MobiDB-lite"/>
    </source>
</evidence>
<feature type="region of interest" description="Disordered" evidence="2">
    <location>
        <begin position="28"/>
        <end position="61"/>
    </location>
</feature>
<evidence type="ECO:0000313" key="4">
    <source>
        <dbReference type="Proteomes" id="UP000693970"/>
    </source>
</evidence>
<dbReference type="EMBL" id="JAGRRH010000001">
    <property type="protein sequence ID" value="KAG7374711.1"/>
    <property type="molecule type" value="Genomic_DNA"/>
</dbReference>
<gene>
    <name evidence="3" type="ORF">IV203_013806</name>
</gene>
<keyword evidence="4" id="KW-1185">Reference proteome</keyword>
<keyword evidence="1" id="KW-0175">Coiled coil</keyword>
<reference evidence="3" key="2">
    <citation type="submission" date="2021-04" db="EMBL/GenBank/DDBJ databases">
        <authorList>
            <person name="Podell S."/>
        </authorList>
    </citation>
    <scope>NUCLEOTIDE SEQUENCE</scope>
    <source>
        <strain evidence="3">Hildebrandi</strain>
    </source>
</reference>
<evidence type="ECO:0000256" key="1">
    <source>
        <dbReference type="SAM" id="Coils"/>
    </source>
</evidence>
<feature type="compositionally biased region" description="Acidic residues" evidence="2">
    <location>
        <begin position="711"/>
        <end position="726"/>
    </location>
</feature>